<dbReference type="SUPFAM" id="SSF51735">
    <property type="entry name" value="NAD(P)-binding Rossmann-fold domains"/>
    <property type="match status" value="1"/>
</dbReference>
<keyword evidence="3" id="KW-1185">Reference proteome</keyword>
<dbReference type="KEGG" id="lmoi:VV02_20040"/>
<evidence type="ECO:0008006" key="4">
    <source>
        <dbReference type="Google" id="ProtNLM"/>
    </source>
</evidence>
<reference evidence="2 3" key="1">
    <citation type="submission" date="2015-03" db="EMBL/GenBank/DDBJ databases">
        <title>Luteipulveratus halotolerans sp. nov., a novel actinobacterium (Dermacoccaceae) from Sarawak, Malaysia.</title>
        <authorList>
            <person name="Juboi H."/>
            <person name="Basik A."/>
            <person name="Shamsul S.S."/>
            <person name="Arnold P."/>
            <person name="Schmitt E.K."/>
            <person name="Sanglier J.-J."/>
            <person name="Yeo T."/>
        </authorList>
    </citation>
    <scope>NUCLEOTIDE SEQUENCE [LARGE SCALE GENOMIC DNA]</scope>
    <source>
        <strain evidence="2 3">MN07-A0370</strain>
    </source>
</reference>
<sequence>MSSAGRRVRSRRSGPVVVTNAGTRSGAAAARALSAESGVSVVALGTPLAPLDPDLASSSVQLVEDVDLGAPTVADHLRGARALVHVLAPDDLAAELADGGRRDRLVREIQTLVLSAAATSVPHLVLVTSAMVFGAKEDNPVPLDDDAVRGADATVGLVGDLVAVEEALEHASAIHPGLVTTLVRPATLVDGTDTIMTRHVAAPRLLRLKESTPIWQLCHVEDLASALAHVVKSHLAPAVTVASEGWLDQGEMEDLSGMRTVELGHAAATGIAQRLHRVGSLPSPATDLDYIAHPWAVSSARLREDGWRPVHDNTECLDLLLSDARAHRMGSARRFDRKDGAAIGAASAAVAVGATAAIMRRRRKKGST</sequence>
<dbReference type="AlphaFoldDB" id="A0A0K1JLY0"/>
<proteinExistence type="predicted"/>
<dbReference type="Gene3D" id="3.40.50.720">
    <property type="entry name" value="NAD(P)-binding Rossmann-like Domain"/>
    <property type="match status" value="1"/>
</dbReference>
<dbReference type="RefSeq" id="WP_052594391.1">
    <property type="nucleotide sequence ID" value="NZ_CP011112.1"/>
</dbReference>
<dbReference type="OrthoDB" id="9795501at2"/>
<dbReference type="Proteomes" id="UP000066480">
    <property type="component" value="Chromosome"/>
</dbReference>
<keyword evidence="1" id="KW-0812">Transmembrane</keyword>
<keyword evidence="1" id="KW-0472">Membrane</keyword>
<gene>
    <name evidence="2" type="ORF">VV02_20040</name>
</gene>
<protein>
    <recommendedName>
        <fullName evidence="4">NAD-dependent epimerase/dehydratase domain-containing protein</fullName>
    </recommendedName>
</protein>
<keyword evidence="1" id="KW-1133">Transmembrane helix</keyword>
<organism evidence="2 3">
    <name type="scientific">Luteipulveratus mongoliensis</name>
    <dbReference type="NCBI Taxonomy" id="571913"/>
    <lineage>
        <taxon>Bacteria</taxon>
        <taxon>Bacillati</taxon>
        <taxon>Actinomycetota</taxon>
        <taxon>Actinomycetes</taxon>
        <taxon>Micrococcales</taxon>
        <taxon>Dermacoccaceae</taxon>
        <taxon>Luteipulveratus</taxon>
    </lineage>
</organism>
<evidence type="ECO:0000313" key="2">
    <source>
        <dbReference type="EMBL" id="AKU17600.1"/>
    </source>
</evidence>
<dbReference type="STRING" id="571913.VV02_20040"/>
<feature type="transmembrane region" description="Helical" evidence="1">
    <location>
        <begin position="341"/>
        <end position="359"/>
    </location>
</feature>
<name>A0A0K1JLY0_9MICO</name>
<dbReference type="EMBL" id="CP011112">
    <property type="protein sequence ID" value="AKU17600.1"/>
    <property type="molecule type" value="Genomic_DNA"/>
</dbReference>
<evidence type="ECO:0000256" key="1">
    <source>
        <dbReference type="SAM" id="Phobius"/>
    </source>
</evidence>
<dbReference type="InterPro" id="IPR036291">
    <property type="entry name" value="NAD(P)-bd_dom_sf"/>
</dbReference>
<evidence type="ECO:0000313" key="3">
    <source>
        <dbReference type="Proteomes" id="UP000066480"/>
    </source>
</evidence>
<accession>A0A0K1JLY0</accession>